<organism evidence="1">
    <name type="scientific">marine metagenome</name>
    <dbReference type="NCBI Taxonomy" id="408172"/>
    <lineage>
        <taxon>unclassified sequences</taxon>
        <taxon>metagenomes</taxon>
        <taxon>ecological metagenomes</taxon>
    </lineage>
</organism>
<feature type="non-terminal residue" evidence="1">
    <location>
        <position position="1"/>
    </location>
</feature>
<name>A0A382AMB3_9ZZZZ</name>
<dbReference type="AlphaFoldDB" id="A0A382AMB3"/>
<proteinExistence type="predicted"/>
<protein>
    <recommendedName>
        <fullName evidence="2">HTH tetR-type domain-containing protein</fullName>
    </recommendedName>
</protein>
<dbReference type="InterPro" id="IPR009057">
    <property type="entry name" value="Homeodomain-like_sf"/>
</dbReference>
<dbReference type="Gene3D" id="1.10.357.10">
    <property type="entry name" value="Tetracycline Repressor, domain 2"/>
    <property type="match status" value="1"/>
</dbReference>
<dbReference type="EMBL" id="UINC01025822">
    <property type="protein sequence ID" value="SVB02127.1"/>
    <property type="molecule type" value="Genomic_DNA"/>
</dbReference>
<gene>
    <name evidence="1" type="ORF">METZ01_LOCUS154981</name>
</gene>
<evidence type="ECO:0000313" key="1">
    <source>
        <dbReference type="EMBL" id="SVB02127.1"/>
    </source>
</evidence>
<reference evidence="1" key="1">
    <citation type="submission" date="2018-05" db="EMBL/GenBank/DDBJ databases">
        <authorList>
            <person name="Lanie J.A."/>
            <person name="Ng W.-L."/>
            <person name="Kazmierczak K.M."/>
            <person name="Andrzejewski T.M."/>
            <person name="Davidsen T.M."/>
            <person name="Wayne K.J."/>
            <person name="Tettelin H."/>
            <person name="Glass J.I."/>
            <person name="Rusch D."/>
            <person name="Podicherti R."/>
            <person name="Tsui H.-C.T."/>
            <person name="Winkler M.E."/>
        </authorList>
    </citation>
    <scope>NUCLEOTIDE SEQUENCE</scope>
</reference>
<sequence>VDTDVSDGRGDARRERAAVQRAEALATIHEAARVVLRGHSVFDLSGAVVATAAGRTRQMIHLYYPSMHEMIFALADELTVAFQGAGSDLDVDDPRWPYLYAERVADVALADPVPNRQVLLVSASQGRGMAAATAETNRQIVPALEKRNPVAADKASWLTLTLFRGVLFTWAAEKLSDEELRRSLHDVADVVVAQRRLWSEESGGGEGR</sequence>
<dbReference type="SUPFAM" id="SSF46689">
    <property type="entry name" value="Homeodomain-like"/>
    <property type="match status" value="1"/>
</dbReference>
<accession>A0A382AMB3</accession>
<evidence type="ECO:0008006" key="2">
    <source>
        <dbReference type="Google" id="ProtNLM"/>
    </source>
</evidence>